<dbReference type="AlphaFoldDB" id="A0A238JF02"/>
<dbReference type="Proteomes" id="UP000225972">
    <property type="component" value="Unassembled WGS sequence"/>
</dbReference>
<sequence>MLNKPSWPISPKMPGSMAPAASRALAPGANLSCENCRAMSRIIVCSSVSTPVMASLLLETIHRRTFRAVHYNFEHDSPFRLI</sequence>
<reference evidence="2" key="1">
    <citation type="submission" date="2017-05" db="EMBL/GenBank/DDBJ databases">
        <authorList>
            <person name="Rodrigo-Torres L."/>
            <person name="Arahal R. D."/>
            <person name="Lucena T."/>
        </authorList>
    </citation>
    <scope>NUCLEOTIDE SEQUENCE [LARGE SCALE GENOMIC DNA]</scope>
    <source>
        <strain evidence="2">CECT 8649</strain>
    </source>
</reference>
<dbReference type="RefSeq" id="WP_235871988.1">
    <property type="nucleotide sequence ID" value="NZ_FXXP01000002.1"/>
</dbReference>
<organism evidence="1 2">
    <name type="scientific">Pelagimonas phthalicica</name>
    <dbReference type="NCBI Taxonomy" id="1037362"/>
    <lineage>
        <taxon>Bacteria</taxon>
        <taxon>Pseudomonadati</taxon>
        <taxon>Pseudomonadota</taxon>
        <taxon>Alphaproteobacteria</taxon>
        <taxon>Rhodobacterales</taxon>
        <taxon>Roseobacteraceae</taxon>
        <taxon>Pelagimonas</taxon>
    </lineage>
</organism>
<gene>
    <name evidence="1" type="ORF">TRP8649_03342</name>
</gene>
<keyword evidence="2" id="KW-1185">Reference proteome</keyword>
<protein>
    <submittedName>
        <fullName evidence="1">Uncharacterized protein</fullName>
    </submittedName>
</protein>
<accession>A0A238JF02</accession>
<proteinExistence type="predicted"/>
<evidence type="ECO:0000313" key="1">
    <source>
        <dbReference type="EMBL" id="SMX29209.1"/>
    </source>
</evidence>
<name>A0A238JF02_9RHOB</name>
<evidence type="ECO:0000313" key="2">
    <source>
        <dbReference type="Proteomes" id="UP000225972"/>
    </source>
</evidence>
<dbReference type="EMBL" id="FXXP01000002">
    <property type="protein sequence ID" value="SMX29209.1"/>
    <property type="molecule type" value="Genomic_DNA"/>
</dbReference>